<evidence type="ECO:0000256" key="1">
    <source>
        <dbReference type="ARBA" id="ARBA00004123"/>
    </source>
</evidence>
<dbReference type="GO" id="GO:0000981">
    <property type="term" value="F:DNA-binding transcription factor activity, RNA polymerase II-specific"/>
    <property type="evidence" value="ECO:0007669"/>
    <property type="project" value="TreeGrafter"/>
</dbReference>
<dbReference type="Pfam" id="PF00010">
    <property type="entry name" value="HLH"/>
    <property type="match status" value="1"/>
</dbReference>
<keyword evidence="10" id="KW-1185">Reference proteome</keyword>
<evidence type="ECO:0000256" key="4">
    <source>
        <dbReference type="ARBA" id="ARBA00023163"/>
    </source>
</evidence>
<dbReference type="GO" id="GO:0005634">
    <property type="term" value="C:nucleus"/>
    <property type="evidence" value="ECO:0007669"/>
    <property type="project" value="UniProtKB-SubCell"/>
</dbReference>
<dbReference type="PANTHER" id="PTHR11969:SF54">
    <property type="entry name" value="MAD-LIKE PROTEIN 1"/>
    <property type="match status" value="1"/>
</dbReference>
<evidence type="ECO:0000256" key="7">
    <source>
        <dbReference type="SAM" id="MobiDB-lite"/>
    </source>
</evidence>
<name>A0A238BZI6_9BILA</name>
<evidence type="ECO:0000256" key="2">
    <source>
        <dbReference type="ARBA" id="ARBA00023015"/>
    </source>
</evidence>
<feature type="coiled-coil region" evidence="6">
    <location>
        <begin position="197"/>
        <end position="224"/>
    </location>
</feature>
<comment type="subcellular location">
    <subcellularLocation>
        <location evidence="1">Nucleus</location>
    </subcellularLocation>
</comment>
<dbReference type="GO" id="GO:0046983">
    <property type="term" value="F:protein dimerization activity"/>
    <property type="evidence" value="ECO:0007669"/>
    <property type="project" value="InterPro"/>
</dbReference>
<sequence length="331" mass="36469">MDRRHSPFCFSQLISAAQYIDKARNIPDSCLISDESSGDSFVTKGVLGQSTTCSIASTSSLGCLSDRSSSIPSPRHFQTPPPEYSRRHRPYPSVTSARHSRNDADAGSIACLHILFFFTENTAPTRIYSVTTRNGPHSLNIALFAQASPRAAHNELEKTRRANLRGYLDNLKDIVPSSSDNARNTTLSLLTRARDYILELDKLVKSAEERKRQLEKRHSALRLMLEGLHPEKMLIQESRSESASTVSAIDDNDYGTLSSSASSSSSLTFSDNTSCLDFGSKLSVSSSNSSLVSSPIHPYPPFDPYLNGLLPALPLCYPRISMYPYLDVQPL</sequence>
<feature type="region of interest" description="Disordered" evidence="7">
    <location>
        <begin position="66"/>
        <end position="99"/>
    </location>
</feature>
<dbReference type="EMBL" id="KZ269985">
    <property type="protein sequence ID" value="OZC10677.1"/>
    <property type="molecule type" value="Genomic_DNA"/>
</dbReference>
<dbReference type="AlphaFoldDB" id="A0A238BZI6"/>
<evidence type="ECO:0000256" key="3">
    <source>
        <dbReference type="ARBA" id="ARBA00023125"/>
    </source>
</evidence>
<accession>A0A238BZI6</accession>
<evidence type="ECO:0000313" key="9">
    <source>
        <dbReference type="EMBL" id="OZC10677.1"/>
    </source>
</evidence>
<dbReference type="InterPro" id="IPR011598">
    <property type="entry name" value="bHLH_dom"/>
</dbReference>
<dbReference type="PROSITE" id="PS50888">
    <property type="entry name" value="BHLH"/>
    <property type="match status" value="1"/>
</dbReference>
<keyword evidence="5" id="KW-0539">Nucleus</keyword>
<evidence type="ECO:0000313" key="10">
    <source>
        <dbReference type="Proteomes" id="UP000242913"/>
    </source>
</evidence>
<reference evidence="9 10" key="1">
    <citation type="submission" date="2015-12" db="EMBL/GenBank/DDBJ databases">
        <title>Draft genome of the nematode, Onchocerca flexuosa.</title>
        <authorList>
            <person name="Mitreva M."/>
        </authorList>
    </citation>
    <scope>NUCLEOTIDE SEQUENCE [LARGE SCALE GENOMIC DNA]</scope>
    <source>
        <strain evidence="9">Red Deer</strain>
    </source>
</reference>
<dbReference type="CDD" id="cd11401">
    <property type="entry name" value="bHLHzip_Mad"/>
    <property type="match status" value="1"/>
</dbReference>
<proteinExistence type="predicted"/>
<dbReference type="SMART" id="SM00353">
    <property type="entry name" value="HLH"/>
    <property type="match status" value="1"/>
</dbReference>
<gene>
    <name evidence="9" type="ORF">X798_02426</name>
</gene>
<organism evidence="9 10">
    <name type="scientific">Onchocerca flexuosa</name>
    <dbReference type="NCBI Taxonomy" id="387005"/>
    <lineage>
        <taxon>Eukaryota</taxon>
        <taxon>Metazoa</taxon>
        <taxon>Ecdysozoa</taxon>
        <taxon>Nematoda</taxon>
        <taxon>Chromadorea</taxon>
        <taxon>Rhabditida</taxon>
        <taxon>Spirurina</taxon>
        <taxon>Spiruromorpha</taxon>
        <taxon>Filarioidea</taxon>
        <taxon>Onchocercidae</taxon>
        <taxon>Onchocerca</taxon>
    </lineage>
</organism>
<dbReference type="Proteomes" id="UP000242913">
    <property type="component" value="Unassembled WGS sequence"/>
</dbReference>
<dbReference type="InterPro" id="IPR036638">
    <property type="entry name" value="HLH_DNA-bd_sf"/>
</dbReference>
<dbReference type="OrthoDB" id="5920083at2759"/>
<keyword evidence="4" id="KW-0804">Transcription</keyword>
<dbReference type="SUPFAM" id="SSF47459">
    <property type="entry name" value="HLH, helix-loop-helix DNA-binding domain"/>
    <property type="match status" value="1"/>
</dbReference>
<evidence type="ECO:0000256" key="5">
    <source>
        <dbReference type="ARBA" id="ARBA00023242"/>
    </source>
</evidence>
<dbReference type="GO" id="GO:0000978">
    <property type="term" value="F:RNA polymerase II cis-regulatory region sequence-specific DNA binding"/>
    <property type="evidence" value="ECO:0007669"/>
    <property type="project" value="TreeGrafter"/>
</dbReference>
<dbReference type="Gene3D" id="4.10.280.10">
    <property type="entry name" value="Helix-loop-helix DNA-binding domain"/>
    <property type="match status" value="1"/>
</dbReference>
<protein>
    <submittedName>
        <fullName evidence="9">Helix-loop-helix DNA-binding domain protein</fullName>
    </submittedName>
</protein>
<keyword evidence="2" id="KW-0805">Transcription regulation</keyword>
<evidence type="ECO:0000256" key="6">
    <source>
        <dbReference type="SAM" id="Coils"/>
    </source>
</evidence>
<dbReference type="PANTHER" id="PTHR11969">
    <property type="entry name" value="MAX DIMERIZATION, MAD"/>
    <property type="match status" value="1"/>
</dbReference>
<feature type="domain" description="BHLH" evidence="8">
    <location>
        <begin position="148"/>
        <end position="200"/>
    </location>
</feature>
<evidence type="ECO:0000259" key="8">
    <source>
        <dbReference type="PROSITE" id="PS50888"/>
    </source>
</evidence>
<keyword evidence="6" id="KW-0175">Coiled coil</keyword>
<keyword evidence="3 9" id="KW-0238">DNA-binding</keyword>